<dbReference type="GO" id="GO:0010043">
    <property type="term" value="P:response to zinc ion"/>
    <property type="evidence" value="ECO:0007669"/>
    <property type="project" value="TreeGrafter"/>
</dbReference>
<evidence type="ECO:0000256" key="5">
    <source>
        <dbReference type="ARBA" id="ARBA00022692"/>
    </source>
</evidence>
<dbReference type="RefSeq" id="WP_211657618.1">
    <property type="nucleotide sequence ID" value="NZ_FOLL01000014.1"/>
</dbReference>
<organism evidence="11 12">
    <name type="scientific">Parapedobacter composti</name>
    <dbReference type="NCBI Taxonomy" id="623281"/>
    <lineage>
        <taxon>Bacteria</taxon>
        <taxon>Pseudomonadati</taxon>
        <taxon>Bacteroidota</taxon>
        <taxon>Sphingobacteriia</taxon>
        <taxon>Sphingobacteriales</taxon>
        <taxon>Sphingobacteriaceae</taxon>
        <taxon>Parapedobacter</taxon>
    </lineage>
</organism>
<dbReference type="Pfam" id="PF00950">
    <property type="entry name" value="ABC-3"/>
    <property type="match status" value="1"/>
</dbReference>
<dbReference type="GO" id="GO:0071281">
    <property type="term" value="P:cellular response to iron ion"/>
    <property type="evidence" value="ECO:0007669"/>
    <property type="project" value="UniProtKB-ARBA"/>
</dbReference>
<feature type="transmembrane region" description="Helical" evidence="9">
    <location>
        <begin position="20"/>
        <end position="40"/>
    </location>
</feature>
<dbReference type="Pfam" id="PF02742">
    <property type="entry name" value="Fe_dep_repr_C"/>
    <property type="match status" value="1"/>
</dbReference>
<dbReference type="STRING" id="623281.SAMN05421747_11491"/>
<feature type="transmembrane region" description="Helical" evidence="9">
    <location>
        <begin position="192"/>
        <end position="223"/>
    </location>
</feature>
<evidence type="ECO:0000313" key="12">
    <source>
        <dbReference type="Proteomes" id="UP000199577"/>
    </source>
</evidence>
<dbReference type="AlphaFoldDB" id="A0A1I1K662"/>
<dbReference type="InterPro" id="IPR037294">
    <property type="entry name" value="ABC_BtuC-like"/>
</dbReference>
<dbReference type="GO" id="GO:0043190">
    <property type="term" value="C:ATP-binding cassette (ABC) transporter complex"/>
    <property type="evidence" value="ECO:0007669"/>
    <property type="project" value="InterPro"/>
</dbReference>
<dbReference type="EMBL" id="FOLL01000014">
    <property type="protein sequence ID" value="SFC55732.1"/>
    <property type="molecule type" value="Genomic_DNA"/>
</dbReference>
<accession>A0A1I1K662</accession>
<evidence type="ECO:0000256" key="2">
    <source>
        <dbReference type="ARBA" id="ARBA00008034"/>
    </source>
</evidence>
<evidence type="ECO:0000259" key="10">
    <source>
        <dbReference type="Pfam" id="PF02742"/>
    </source>
</evidence>
<dbReference type="InterPro" id="IPR001626">
    <property type="entry name" value="ABC_TroCD"/>
</dbReference>
<dbReference type="InterPro" id="IPR001367">
    <property type="entry name" value="Fe_dep_repressor"/>
</dbReference>
<dbReference type="InterPro" id="IPR036390">
    <property type="entry name" value="WH_DNA-bd_sf"/>
</dbReference>
<evidence type="ECO:0000256" key="1">
    <source>
        <dbReference type="ARBA" id="ARBA00004651"/>
    </source>
</evidence>
<dbReference type="SUPFAM" id="SSF47979">
    <property type="entry name" value="Iron-dependent repressor protein, dimerization domain"/>
    <property type="match status" value="1"/>
</dbReference>
<feature type="transmembrane region" description="Helical" evidence="9">
    <location>
        <begin position="70"/>
        <end position="91"/>
    </location>
</feature>
<evidence type="ECO:0000256" key="8">
    <source>
        <dbReference type="RuleBase" id="RU003943"/>
    </source>
</evidence>
<dbReference type="GO" id="GO:0055085">
    <property type="term" value="P:transmembrane transport"/>
    <property type="evidence" value="ECO:0007669"/>
    <property type="project" value="InterPro"/>
</dbReference>
<evidence type="ECO:0000256" key="7">
    <source>
        <dbReference type="ARBA" id="ARBA00023136"/>
    </source>
</evidence>
<dbReference type="Proteomes" id="UP000199577">
    <property type="component" value="Unassembled WGS sequence"/>
</dbReference>
<keyword evidence="5 8" id="KW-0812">Transmembrane</keyword>
<keyword evidence="4" id="KW-1003">Cell membrane</keyword>
<name>A0A1I1K662_9SPHI</name>
<keyword evidence="6 9" id="KW-1133">Transmembrane helix</keyword>
<sequence>MDMQALLDFFSFADPNVRYVVLGNVLLSASAAMVGAFTLLQKKALVGDAVSHAVLPGVCAAFLFSGSKSIALMLIGAFATGWLALVAIDYITAQSKIKKDAAIGLVLSVFFGVGMVMMTNIQQSGNAAQSGLDHFIFGKAATLIGSDLLIFAILSLVLLVTVSLFFKAFVVLSFDRAYAQALGYPVRRLDLLLTSLTVLAVVTGITAVGVVLMAAMLVTPAAAARYWTDNIRRMVAIAAAFGAFAGVAGAYISYAAPAMPTGPWMVVVSSLIAFGSFFFAPKKGIVPRQYMQWKNRRVITDENTLKMFYHLGERNSHFGTARELKELINSREVAEPLLRATLRRLVAKGMLERHANGWRLTDEGYRKAARVVRLHRLWELYLARYMDIAADHVHDDAETIEHIITPEIEQELEHQLGYPDKDPHDTRIPKGGAL</sequence>
<feature type="transmembrane region" description="Helical" evidence="9">
    <location>
        <begin position="235"/>
        <end position="256"/>
    </location>
</feature>
<dbReference type="SMART" id="SM00529">
    <property type="entry name" value="HTH_DTXR"/>
    <property type="match status" value="1"/>
</dbReference>
<dbReference type="PANTHER" id="PTHR30477:SF3">
    <property type="entry name" value="METAL TRANSPORT SYSTEM MEMBRANE PROTEIN CT_069-RELATED"/>
    <property type="match status" value="1"/>
</dbReference>
<dbReference type="SUPFAM" id="SSF81345">
    <property type="entry name" value="ABC transporter involved in vitamin B12 uptake, BtuC"/>
    <property type="match status" value="1"/>
</dbReference>
<comment type="similarity">
    <text evidence="2 8">Belongs to the ABC-3 integral membrane protein family.</text>
</comment>
<dbReference type="FunFam" id="1.10.3470.10:FF:000003">
    <property type="entry name" value="Iron ABC transporter permease SitD"/>
    <property type="match status" value="1"/>
</dbReference>
<feature type="transmembrane region" description="Helical" evidence="9">
    <location>
        <begin position="148"/>
        <end position="172"/>
    </location>
</feature>
<proteinExistence type="inferred from homology"/>
<reference evidence="11 12" key="1">
    <citation type="submission" date="2016-10" db="EMBL/GenBank/DDBJ databases">
        <authorList>
            <person name="de Groot N.N."/>
        </authorList>
    </citation>
    <scope>NUCLEOTIDE SEQUENCE [LARGE SCALE GENOMIC DNA]</scope>
    <source>
        <strain evidence="11 12">DSM 22900</strain>
    </source>
</reference>
<protein>
    <submittedName>
        <fullName evidence="11">Manganese/zinc/iron transport system permease protein</fullName>
    </submittedName>
</protein>
<gene>
    <name evidence="11" type="ORF">SAMN05421747_11491</name>
</gene>
<evidence type="ECO:0000256" key="4">
    <source>
        <dbReference type="ARBA" id="ARBA00022475"/>
    </source>
</evidence>
<dbReference type="InterPro" id="IPR036421">
    <property type="entry name" value="Fe_dep_repressor_sf"/>
</dbReference>
<comment type="subcellular location">
    <subcellularLocation>
        <location evidence="1 8">Cell membrane</location>
        <topology evidence="1 8">Multi-pass membrane protein</topology>
    </subcellularLocation>
</comment>
<evidence type="ECO:0000313" key="11">
    <source>
        <dbReference type="EMBL" id="SFC55732.1"/>
    </source>
</evidence>
<dbReference type="Gene3D" id="1.10.3470.10">
    <property type="entry name" value="ABC transporter involved in vitamin B12 uptake, BtuC"/>
    <property type="match status" value="1"/>
</dbReference>
<feature type="domain" description="Iron dependent repressor metal binding and dimerisation" evidence="10">
    <location>
        <begin position="361"/>
        <end position="430"/>
    </location>
</feature>
<dbReference type="Gene3D" id="1.10.10.10">
    <property type="entry name" value="Winged helix-like DNA-binding domain superfamily/Winged helix DNA-binding domain"/>
    <property type="match status" value="1"/>
</dbReference>
<dbReference type="SUPFAM" id="SSF46785">
    <property type="entry name" value="Winged helix' DNA-binding domain"/>
    <property type="match status" value="1"/>
</dbReference>
<dbReference type="GO" id="GO:0003700">
    <property type="term" value="F:DNA-binding transcription factor activity"/>
    <property type="evidence" value="ECO:0007669"/>
    <property type="project" value="InterPro"/>
</dbReference>
<dbReference type="InterPro" id="IPR022689">
    <property type="entry name" value="Iron_dep_repressor"/>
</dbReference>
<feature type="transmembrane region" description="Helical" evidence="9">
    <location>
        <begin position="262"/>
        <end position="281"/>
    </location>
</feature>
<dbReference type="CDD" id="cd06550">
    <property type="entry name" value="TM_ABC_iron-siderophores_like"/>
    <property type="match status" value="1"/>
</dbReference>
<dbReference type="InterPro" id="IPR036388">
    <property type="entry name" value="WH-like_DNA-bd_sf"/>
</dbReference>
<evidence type="ECO:0000256" key="9">
    <source>
        <dbReference type="SAM" id="Phobius"/>
    </source>
</evidence>
<keyword evidence="3 8" id="KW-0813">Transport</keyword>
<dbReference type="GO" id="GO:0046983">
    <property type="term" value="F:protein dimerization activity"/>
    <property type="evidence" value="ECO:0007669"/>
    <property type="project" value="InterPro"/>
</dbReference>
<evidence type="ECO:0000256" key="6">
    <source>
        <dbReference type="ARBA" id="ARBA00022989"/>
    </source>
</evidence>
<feature type="transmembrane region" description="Helical" evidence="9">
    <location>
        <begin position="45"/>
        <end position="64"/>
    </location>
</feature>
<evidence type="ECO:0000256" key="3">
    <source>
        <dbReference type="ARBA" id="ARBA00022448"/>
    </source>
</evidence>
<keyword evidence="7 9" id="KW-0472">Membrane</keyword>
<dbReference type="GO" id="GO:0046914">
    <property type="term" value="F:transition metal ion binding"/>
    <property type="evidence" value="ECO:0007669"/>
    <property type="project" value="InterPro"/>
</dbReference>
<keyword evidence="12" id="KW-1185">Reference proteome</keyword>
<dbReference type="PANTHER" id="PTHR30477">
    <property type="entry name" value="ABC-TRANSPORTER METAL-BINDING PROTEIN"/>
    <property type="match status" value="1"/>
</dbReference>